<gene>
    <name evidence="1" type="ORF">M8818_002925</name>
</gene>
<protein>
    <submittedName>
        <fullName evidence="1">Uncharacterized protein</fullName>
    </submittedName>
</protein>
<dbReference type="Proteomes" id="UP001320706">
    <property type="component" value="Unassembled WGS sequence"/>
</dbReference>
<sequence length="402" mass="44111">MKCLAREKVEKGLKGNVLHDCHAEILALRTFNRALVEECMKLARDRDTHMEQQEREEGQIVRLRRPRQPKDRDTEAEVVEAHAHAHEQPFEIRENIRLHLYCSEAPCGDASMELTMALQEDATPWAAPAPTPTLSPATATILPTDALHGRSYFSHLGIVRRKPSRPDAPPTFSKSCSDKLALAQCTSVLSGLAAVLIHPANAYLCSIVLPESQYVAAACERAFAEKGRMDDAAALLSRRAGGGRGYRWEPFVVKTTAREFQFSRRSSPSADATTKSETEVKGTGKLVPSNLSTLAFNSTQETLINGVLQGRRQDDPRGASSVSRRGMWEAACQVARHLDSSSTPDCSHTADKGCLGGLRQAMYGDLKRSSGFSVRREVKLLACGLSLKGWVANSGDEEWALE</sequence>
<evidence type="ECO:0000313" key="1">
    <source>
        <dbReference type="EMBL" id="KAK8213621.1"/>
    </source>
</evidence>
<reference evidence="1" key="1">
    <citation type="submission" date="2024-02" db="EMBL/GenBank/DDBJ databases">
        <title>Metagenome Assembled Genome of Zalaria obscura JY119.</title>
        <authorList>
            <person name="Vighnesh L."/>
            <person name="Jagadeeshwari U."/>
            <person name="Venkata Ramana C."/>
            <person name="Sasikala C."/>
        </authorList>
    </citation>
    <scope>NUCLEOTIDE SEQUENCE</scope>
    <source>
        <strain evidence="1">JY119</strain>
    </source>
</reference>
<organism evidence="1 2">
    <name type="scientific">Zalaria obscura</name>
    <dbReference type="NCBI Taxonomy" id="2024903"/>
    <lineage>
        <taxon>Eukaryota</taxon>
        <taxon>Fungi</taxon>
        <taxon>Dikarya</taxon>
        <taxon>Ascomycota</taxon>
        <taxon>Pezizomycotina</taxon>
        <taxon>Dothideomycetes</taxon>
        <taxon>Dothideomycetidae</taxon>
        <taxon>Dothideales</taxon>
        <taxon>Zalariaceae</taxon>
        <taxon>Zalaria</taxon>
    </lineage>
</organism>
<name>A0ACC3SHV9_9PEZI</name>
<dbReference type="EMBL" id="JAMKPW020000011">
    <property type="protein sequence ID" value="KAK8213621.1"/>
    <property type="molecule type" value="Genomic_DNA"/>
</dbReference>
<accession>A0ACC3SHV9</accession>
<keyword evidence="2" id="KW-1185">Reference proteome</keyword>
<comment type="caution">
    <text evidence="1">The sequence shown here is derived from an EMBL/GenBank/DDBJ whole genome shotgun (WGS) entry which is preliminary data.</text>
</comment>
<proteinExistence type="predicted"/>
<evidence type="ECO:0000313" key="2">
    <source>
        <dbReference type="Proteomes" id="UP001320706"/>
    </source>
</evidence>